<keyword evidence="4" id="KW-1185">Reference proteome</keyword>
<dbReference type="KEGG" id="cprt:FIC82_020475"/>
<dbReference type="EMBL" id="CP052758">
    <property type="protein sequence ID" value="QJW38762.1"/>
    <property type="molecule type" value="Genomic_DNA"/>
</dbReference>
<sequence length="393" mass="42641">MDLVTNPYTPSAGRRPLELAGRDRELDEMRVLVARAQVGTTGRGLVLSGLRGVGKTVLLRELHAIADDAGWLTSEIEGSRLTGAKARSRATLARDLVASARRLRSRTTVLTDKLRSALETIGAFSLKLGVAGVELGVERREGRADTGDLGFDLEELITDAAPALSEQGIGIAVFVDEMQDLDAEMLGALLSAQHRAAQRDIPFYVVGAGLPNLPGVLAESNSYAERQFDYRTIAALSPDEALQALVAPAAARGVTYEQRAAQLLIHVTDGYPYFIQVYGDQAWRLSVGPDTITYTDALEAHAAGTEALDFGFFTSRWERATDAERRFMRAMAQDDGRSVASEVMTRVGMPGTSPGPYRRSLIAKGLIYSPDRGQLAFTVPHMADYISRRLDDD</sequence>
<dbReference type="SUPFAM" id="SSF52540">
    <property type="entry name" value="P-loop containing nucleoside triphosphate hydrolases"/>
    <property type="match status" value="1"/>
</dbReference>
<name>A0A6M5UMV7_9MICO</name>
<evidence type="ECO:0000259" key="2">
    <source>
        <dbReference type="Pfam" id="PF13191"/>
    </source>
</evidence>
<dbReference type="GO" id="GO:0005524">
    <property type="term" value="F:ATP binding"/>
    <property type="evidence" value="ECO:0007669"/>
    <property type="project" value="UniProtKB-KW"/>
</dbReference>
<gene>
    <name evidence="3" type="ORF">FIC82_020475</name>
</gene>
<dbReference type="PANTHER" id="PTHR34301:SF8">
    <property type="entry name" value="ATPASE DOMAIN-CONTAINING PROTEIN"/>
    <property type="match status" value="1"/>
</dbReference>
<evidence type="ECO:0000256" key="1">
    <source>
        <dbReference type="SAM" id="MobiDB-lite"/>
    </source>
</evidence>
<geneLocation type="plasmid" evidence="3 4">
    <name>pCPRO01</name>
</geneLocation>
<feature type="region of interest" description="Disordered" evidence="1">
    <location>
        <begin position="1"/>
        <end position="20"/>
    </location>
</feature>
<dbReference type="InterPro" id="IPR041664">
    <property type="entry name" value="AAA_16"/>
</dbReference>
<evidence type="ECO:0000313" key="4">
    <source>
        <dbReference type="Proteomes" id="UP000451354"/>
    </source>
</evidence>
<keyword evidence="3" id="KW-0614">Plasmid</keyword>
<accession>A0A6M5UMV7</accession>
<feature type="domain" description="Orc1-like AAA ATPase" evidence="2">
    <location>
        <begin position="18"/>
        <end position="194"/>
    </location>
</feature>
<proteinExistence type="predicted"/>
<organism evidence="3 4">
    <name type="scientific">Cellulosimicrobium protaetiae</name>
    <dbReference type="NCBI Taxonomy" id="2587808"/>
    <lineage>
        <taxon>Bacteria</taxon>
        <taxon>Bacillati</taxon>
        <taxon>Actinomycetota</taxon>
        <taxon>Actinomycetes</taxon>
        <taxon>Micrococcales</taxon>
        <taxon>Promicromonosporaceae</taxon>
        <taxon>Cellulosimicrobium</taxon>
    </lineage>
</organism>
<keyword evidence="3" id="KW-0547">Nucleotide-binding</keyword>
<dbReference type="Proteomes" id="UP000451354">
    <property type="component" value="Plasmid pCPRO01"/>
</dbReference>
<dbReference type="InterPro" id="IPR027417">
    <property type="entry name" value="P-loop_NTPase"/>
</dbReference>
<dbReference type="Pfam" id="PF13191">
    <property type="entry name" value="AAA_16"/>
    <property type="match status" value="1"/>
</dbReference>
<dbReference type="RefSeq" id="WP_154800704.1">
    <property type="nucleotide sequence ID" value="NZ_CP052758.1"/>
</dbReference>
<dbReference type="PANTHER" id="PTHR34301">
    <property type="entry name" value="DNA-BINDING PROTEIN-RELATED"/>
    <property type="match status" value="1"/>
</dbReference>
<evidence type="ECO:0000313" key="3">
    <source>
        <dbReference type="EMBL" id="QJW38762.1"/>
    </source>
</evidence>
<dbReference type="OrthoDB" id="2020141at2"/>
<protein>
    <submittedName>
        <fullName evidence="3">ATP-binding protein</fullName>
    </submittedName>
</protein>
<keyword evidence="3" id="KW-0067">ATP-binding</keyword>
<dbReference type="Gene3D" id="3.40.50.300">
    <property type="entry name" value="P-loop containing nucleotide triphosphate hydrolases"/>
    <property type="match status" value="1"/>
</dbReference>
<dbReference type="AlphaFoldDB" id="A0A6M5UMV7"/>
<reference evidence="4" key="1">
    <citation type="journal article" date="2022" name="Int. J. Syst. Evol. Microbiol.">
        <title>Cellulosimicrobium protaetiae sp. nov., isolated from the gut of the larva of Protaetia brevitarsis seulensis.</title>
        <authorList>
            <person name="Le Han H."/>
            <person name="Nguyen T.T.H."/>
            <person name="Li Z."/>
            <person name="Shin N.R."/>
            <person name="Kim S.G."/>
        </authorList>
    </citation>
    <scope>NUCLEOTIDE SEQUENCE [LARGE SCALE GENOMIC DNA]</scope>
    <source>
        <strain evidence="4">BI34</strain>
    </source>
</reference>